<dbReference type="PROSITE" id="PS51475">
    <property type="entry name" value="PROTEASOME_ALPHA_2"/>
    <property type="match status" value="1"/>
</dbReference>
<keyword evidence="4" id="KW-0539">Nucleus</keyword>
<name>A0A1R2D3C2_9CILI</name>
<feature type="domain" description="Proteasome alpha-type subunits" evidence="5">
    <location>
        <begin position="5"/>
        <end position="27"/>
    </location>
</feature>
<comment type="caution">
    <text evidence="6">The sequence shown here is derived from an EMBL/GenBank/DDBJ whole genome shotgun (WGS) entry which is preliminary data.</text>
</comment>
<dbReference type="GO" id="GO:0019773">
    <property type="term" value="C:proteasome core complex, alpha-subunit complex"/>
    <property type="evidence" value="ECO:0007669"/>
    <property type="project" value="UniProtKB-UniRule"/>
</dbReference>
<dbReference type="SMART" id="SM00948">
    <property type="entry name" value="Proteasome_A_N"/>
    <property type="match status" value="1"/>
</dbReference>
<protein>
    <recommendedName>
        <fullName evidence="4">Proteasome subunit alpha type</fullName>
    </recommendedName>
</protein>
<dbReference type="GO" id="GO:0005634">
    <property type="term" value="C:nucleus"/>
    <property type="evidence" value="ECO:0007669"/>
    <property type="project" value="UniProtKB-SubCell"/>
</dbReference>
<dbReference type="PANTHER" id="PTHR11599">
    <property type="entry name" value="PROTEASOME SUBUNIT ALPHA/BETA"/>
    <property type="match status" value="1"/>
</dbReference>
<keyword evidence="2 3" id="KW-0647">Proteasome</keyword>
<dbReference type="Pfam" id="PF00227">
    <property type="entry name" value="Proteasome"/>
    <property type="match status" value="1"/>
</dbReference>
<dbReference type="InterPro" id="IPR023332">
    <property type="entry name" value="Proteasome_alpha-type"/>
</dbReference>
<evidence type="ECO:0000259" key="5">
    <source>
        <dbReference type="PROSITE" id="PS00388"/>
    </source>
</evidence>
<sequence>MSGSYDTAITIFSPDGHLFQVEYAMEAVRKGRCVVGMRGKDAVILAVERKAAAKLQDTRTVKKVYSLDQGIALAFAGLTADARVLCDKARLECQSYRLTMDEAPSSEYVARFIARTQQEYTQKGGVRPYGVSTLVVGFGKDNQPKLFLTEPSGSFSAWKAHAIGRNSKNVMEFLEKNYTEILDTENALKLAVKGLLEVVESGSRNIEVAVMEKEGLRILDDDVVNALIQELEAAP</sequence>
<dbReference type="CDD" id="cd03755">
    <property type="entry name" value="proteasome_alpha_type_7"/>
    <property type="match status" value="1"/>
</dbReference>
<dbReference type="Pfam" id="PF10584">
    <property type="entry name" value="Proteasome_A_N"/>
    <property type="match status" value="1"/>
</dbReference>
<dbReference type="Proteomes" id="UP000187209">
    <property type="component" value="Unassembled WGS sequence"/>
</dbReference>
<dbReference type="EMBL" id="MPUH01000008">
    <property type="protein sequence ID" value="OMJ95743.1"/>
    <property type="molecule type" value="Genomic_DNA"/>
</dbReference>
<dbReference type="Gene3D" id="3.60.20.10">
    <property type="entry name" value="Glutamine Phosphoribosylpyrophosphate, subunit 1, domain 1"/>
    <property type="match status" value="1"/>
</dbReference>
<dbReference type="FunFam" id="3.60.20.10:FF:000004">
    <property type="entry name" value="Proteasome subunit alpha type-4"/>
    <property type="match status" value="1"/>
</dbReference>
<gene>
    <name evidence="6" type="ORF">SteCoe_816</name>
</gene>
<evidence type="ECO:0000256" key="4">
    <source>
        <dbReference type="RuleBase" id="RU000551"/>
    </source>
</evidence>
<comment type="subcellular location">
    <subcellularLocation>
        <location evidence="4">Cytoplasm</location>
    </subcellularLocation>
    <subcellularLocation>
        <location evidence="4">Nucleus</location>
    </subcellularLocation>
</comment>
<dbReference type="OrthoDB" id="431557at2759"/>
<proteinExistence type="inferred from homology"/>
<dbReference type="GO" id="GO:0006511">
    <property type="term" value="P:ubiquitin-dependent protein catabolic process"/>
    <property type="evidence" value="ECO:0007669"/>
    <property type="project" value="InterPro"/>
</dbReference>
<dbReference type="InterPro" id="IPR000426">
    <property type="entry name" value="Proteasome_asu_N"/>
</dbReference>
<dbReference type="NCBIfam" id="NF003075">
    <property type="entry name" value="PRK03996.1"/>
    <property type="match status" value="1"/>
</dbReference>
<organism evidence="6 7">
    <name type="scientific">Stentor coeruleus</name>
    <dbReference type="NCBI Taxonomy" id="5963"/>
    <lineage>
        <taxon>Eukaryota</taxon>
        <taxon>Sar</taxon>
        <taxon>Alveolata</taxon>
        <taxon>Ciliophora</taxon>
        <taxon>Postciliodesmatophora</taxon>
        <taxon>Heterotrichea</taxon>
        <taxon>Heterotrichida</taxon>
        <taxon>Stentoridae</taxon>
        <taxon>Stentor</taxon>
    </lineage>
</organism>
<dbReference type="GO" id="GO:0005737">
    <property type="term" value="C:cytoplasm"/>
    <property type="evidence" value="ECO:0007669"/>
    <property type="project" value="UniProtKB-SubCell"/>
</dbReference>
<evidence type="ECO:0000256" key="3">
    <source>
        <dbReference type="PROSITE-ProRule" id="PRU00808"/>
    </source>
</evidence>
<dbReference type="InterPro" id="IPR050115">
    <property type="entry name" value="Proteasome_alpha"/>
</dbReference>
<accession>A0A1R2D3C2</accession>
<evidence type="ECO:0000256" key="2">
    <source>
        <dbReference type="ARBA" id="ARBA00022942"/>
    </source>
</evidence>
<comment type="similarity">
    <text evidence="3 4">Belongs to the peptidase T1A family.</text>
</comment>
<dbReference type="AlphaFoldDB" id="A0A1R2D3C2"/>
<reference evidence="6 7" key="1">
    <citation type="submission" date="2016-11" db="EMBL/GenBank/DDBJ databases">
        <title>The macronuclear genome of Stentor coeruleus: a giant cell with tiny introns.</title>
        <authorList>
            <person name="Slabodnick M."/>
            <person name="Ruby J.G."/>
            <person name="Reiff S.B."/>
            <person name="Swart E.C."/>
            <person name="Gosai S."/>
            <person name="Prabakaran S."/>
            <person name="Witkowska E."/>
            <person name="Larue G.E."/>
            <person name="Fisher S."/>
            <person name="Freeman R.M."/>
            <person name="Gunawardena J."/>
            <person name="Chu W."/>
            <person name="Stover N.A."/>
            <person name="Gregory B.D."/>
            <person name="Nowacki M."/>
            <person name="Derisi J."/>
            <person name="Roy S.W."/>
            <person name="Marshall W.F."/>
            <person name="Sood P."/>
        </authorList>
    </citation>
    <scope>NUCLEOTIDE SEQUENCE [LARGE SCALE GENOMIC DNA]</scope>
    <source>
        <strain evidence="6">WM001</strain>
    </source>
</reference>
<evidence type="ECO:0000313" key="7">
    <source>
        <dbReference type="Proteomes" id="UP000187209"/>
    </source>
</evidence>
<dbReference type="SUPFAM" id="SSF56235">
    <property type="entry name" value="N-terminal nucleophile aminohydrolases (Ntn hydrolases)"/>
    <property type="match status" value="1"/>
</dbReference>
<dbReference type="InterPro" id="IPR001353">
    <property type="entry name" value="Proteasome_sua/b"/>
</dbReference>
<keyword evidence="7" id="KW-1185">Reference proteome</keyword>
<dbReference type="InterPro" id="IPR029055">
    <property type="entry name" value="Ntn_hydrolases_N"/>
</dbReference>
<evidence type="ECO:0000313" key="6">
    <source>
        <dbReference type="EMBL" id="OMJ95743.1"/>
    </source>
</evidence>
<comment type="subunit">
    <text evidence="4">The 26S proteasome consists of a 20S proteasome core and two 19S regulatory subunits.</text>
</comment>
<evidence type="ECO:0000256" key="1">
    <source>
        <dbReference type="ARBA" id="ARBA00022490"/>
    </source>
</evidence>
<dbReference type="PROSITE" id="PS00388">
    <property type="entry name" value="PROTEASOME_ALPHA_1"/>
    <property type="match status" value="1"/>
</dbReference>
<keyword evidence="1 4" id="KW-0963">Cytoplasm</keyword>